<dbReference type="EC" id="2.7.1.90" evidence="1"/>
<proteinExistence type="predicted"/>
<organism evidence="1 2">
    <name type="scientific">Toxoplasma gondii FOU</name>
    <dbReference type="NCBI Taxonomy" id="943167"/>
    <lineage>
        <taxon>Eukaryota</taxon>
        <taxon>Sar</taxon>
        <taxon>Alveolata</taxon>
        <taxon>Apicomplexa</taxon>
        <taxon>Conoidasida</taxon>
        <taxon>Coccidia</taxon>
        <taxon>Eucoccidiorida</taxon>
        <taxon>Eimeriorina</taxon>
        <taxon>Sarcocystidae</taxon>
        <taxon>Toxoplasma</taxon>
    </lineage>
</organism>
<feature type="non-terminal residue" evidence="1">
    <location>
        <position position="84"/>
    </location>
</feature>
<comment type="caution">
    <text evidence="1">The sequence shown here is derived from an EMBL/GenBank/DDBJ whole genome shotgun (WGS) entry which is preliminary data.</text>
</comment>
<reference evidence="1 2" key="1">
    <citation type="submission" date="2014-07" db="EMBL/GenBank/DDBJ databases">
        <authorList>
            <person name="Sibley D."/>
            <person name="Venepally P."/>
            <person name="Karamycheva S."/>
            <person name="Hadjithomas M."/>
            <person name="Khan A."/>
            <person name="Brunk B."/>
            <person name="Roos D."/>
            <person name="Caler E."/>
            <person name="Lorenzi H."/>
        </authorList>
    </citation>
    <scope>NUCLEOTIDE SEQUENCE [LARGE SCALE GENOMIC DNA]</scope>
    <source>
        <strain evidence="1 2">FOU</strain>
    </source>
</reference>
<evidence type="ECO:0000313" key="1">
    <source>
        <dbReference type="EMBL" id="KFG51918.1"/>
    </source>
</evidence>
<sequence length="84" mass="9141">MTFLSFFKCAKGTTSAHPEADAVETFFESQASSQSHLFSPQLADEATPNEVARRHFKPVLPPVFSSPTGVVTVPCNDTDLVNKQ</sequence>
<dbReference type="Proteomes" id="UP000028838">
    <property type="component" value="Unassembled WGS sequence"/>
</dbReference>
<gene>
    <name evidence="1" type="ORF">TGFOU_226960A</name>
</gene>
<protein>
    <submittedName>
        <fullName evidence="1">Phosphofructokinase PFKII</fullName>
        <ecNumber evidence="1">2.7.1.90</ecNumber>
    </submittedName>
</protein>
<dbReference type="EMBL" id="AEYH02001221">
    <property type="protein sequence ID" value="KFG51918.1"/>
    <property type="molecule type" value="Genomic_DNA"/>
</dbReference>
<name>A0A086L5K0_TOXGO</name>
<accession>A0A086L5K0</accession>
<dbReference type="VEuPathDB" id="ToxoDB:TGFOU_226960A"/>
<dbReference type="GO" id="GO:0047334">
    <property type="term" value="F:diphosphate-fructose-6-phosphate 1-phosphotransferase activity"/>
    <property type="evidence" value="ECO:0007669"/>
    <property type="project" value="UniProtKB-EC"/>
</dbReference>
<keyword evidence="1" id="KW-0808">Transferase</keyword>
<dbReference type="AlphaFoldDB" id="A0A086L5K0"/>
<evidence type="ECO:0000313" key="2">
    <source>
        <dbReference type="Proteomes" id="UP000028838"/>
    </source>
</evidence>
<keyword evidence="1" id="KW-0418">Kinase</keyword>